<evidence type="ECO:0000313" key="3">
    <source>
        <dbReference type="Proteomes" id="UP000033166"/>
    </source>
</evidence>
<keyword evidence="1" id="KW-0472">Membrane</keyword>
<organism evidence="2 3">
    <name type="scientific">Pseudolactococcus piscium MKFS47</name>
    <dbReference type="NCBI Taxonomy" id="297352"/>
    <lineage>
        <taxon>Bacteria</taxon>
        <taxon>Bacillati</taxon>
        <taxon>Bacillota</taxon>
        <taxon>Bacilli</taxon>
        <taxon>Lactobacillales</taxon>
        <taxon>Streptococcaceae</taxon>
        <taxon>Pseudolactococcus</taxon>
    </lineage>
</organism>
<proteinExistence type="predicted"/>
<dbReference type="EMBL" id="LN774769">
    <property type="protein sequence ID" value="CEN28572.1"/>
    <property type="molecule type" value="Genomic_DNA"/>
</dbReference>
<feature type="transmembrane region" description="Helical" evidence="1">
    <location>
        <begin position="26"/>
        <end position="43"/>
    </location>
</feature>
<protein>
    <submittedName>
        <fullName evidence="2">Uncharacterized protein</fullName>
    </submittedName>
</protein>
<dbReference type="Proteomes" id="UP000033166">
    <property type="component" value="Chromosome I"/>
</dbReference>
<keyword evidence="1" id="KW-1133">Transmembrane helix</keyword>
<dbReference type="KEGG" id="lpk:LACPI_1372"/>
<dbReference type="HOGENOM" id="CLU_1530645_0_0_9"/>
<accession>A0A0D6DYL2</accession>
<evidence type="ECO:0000313" key="2">
    <source>
        <dbReference type="EMBL" id="CEN28572.1"/>
    </source>
</evidence>
<dbReference type="STRING" id="1364.LP2241_30389"/>
<sequence>MLTSILSEFFVKCVYFSYNGNMTRKISIVGIFFGIVLLTFFFAPQIQGRIRNEEAQVVPKVTVTDQVKAVPNDDIKGLLSSQQKTTLIVLNAKNIDLNKKFDSFINQHQDLGIKQPIYIFQELYHDKLIRSLNLDDGTISVVKFAGENKQSVYPITSKTNFDTSLALKLKQLSEN</sequence>
<keyword evidence="1" id="KW-0812">Transmembrane</keyword>
<name>A0A0D6DYL2_9LACT</name>
<gene>
    <name evidence="2" type="ORF">LACPI_1372</name>
</gene>
<dbReference type="AlphaFoldDB" id="A0A0D6DYL2"/>
<reference evidence="3" key="1">
    <citation type="submission" date="2015-01" db="EMBL/GenBank/DDBJ databases">
        <authorList>
            <person name="Andreevskaya M."/>
        </authorList>
    </citation>
    <scope>NUCLEOTIDE SEQUENCE [LARGE SCALE GENOMIC DNA]</scope>
    <source>
        <strain evidence="3">MKFS47</strain>
    </source>
</reference>
<evidence type="ECO:0000256" key="1">
    <source>
        <dbReference type="SAM" id="Phobius"/>
    </source>
</evidence>